<dbReference type="Proteomes" id="UP000820818">
    <property type="component" value="Linkage Group LG9"/>
</dbReference>
<comment type="similarity">
    <text evidence="1">Belongs to the RNase H family.</text>
</comment>
<sequence>MSYRSFMPFSPPLEHYTYPPPLEQFAYPPPLEDYAYHPSSNCSTTMEVYCEPPTTNYYSPEPSFAELQEFCNRSRNSTIGSAYAPSPSVSSSDVQSQYDVADLVTVNDSCFPRSRNSSPAGVSAHSLQDFCCDAQSLLDDGSTDYDDGSAYNGNDDEEDDDDDDGADWFDMEALGLNIDDLDENELDSPTWRFDFPLPMLPVVPAQELKTENFDGQIFYVDDEGYVQVYTQGECRVPFREKASIGVWFGPNHPSNVSERLHRGRRTQEAARFAAVIEAIRVAGSHGITKLQINTDYENIIRFMLYFILKWEQNDWMTLRGHHVRNRVLIRELDYFSRLLDIKWNLVPYYECAEGNLEAAQLAIEALDLKLPKRKPISENMDVVNDDINEQVTQPANGEGTKKRRFVPIVY</sequence>
<evidence type="ECO:0000259" key="3">
    <source>
        <dbReference type="PROSITE" id="PS50879"/>
    </source>
</evidence>
<dbReference type="GO" id="GO:0043137">
    <property type="term" value="P:DNA replication, removal of RNA primer"/>
    <property type="evidence" value="ECO:0007669"/>
    <property type="project" value="TreeGrafter"/>
</dbReference>
<comment type="caution">
    <text evidence="4">The sequence shown here is derived from an EMBL/GenBank/DDBJ whole genome shotgun (WGS) entry which is preliminary data.</text>
</comment>
<proteinExistence type="inferred from homology"/>
<feature type="domain" description="RNase H type-1" evidence="3">
    <location>
        <begin position="222"/>
        <end position="367"/>
    </location>
</feature>
<dbReference type="InterPro" id="IPR002156">
    <property type="entry name" value="RNaseH_domain"/>
</dbReference>
<dbReference type="Pfam" id="PF00075">
    <property type="entry name" value="RNase_H"/>
    <property type="match status" value="1"/>
</dbReference>
<protein>
    <recommendedName>
        <fullName evidence="3">RNase H type-1 domain-containing protein</fullName>
    </recommendedName>
</protein>
<evidence type="ECO:0000256" key="2">
    <source>
        <dbReference type="SAM" id="MobiDB-lite"/>
    </source>
</evidence>
<keyword evidence="5" id="KW-1185">Reference proteome</keyword>
<dbReference type="InterPro" id="IPR036397">
    <property type="entry name" value="RNaseH_sf"/>
</dbReference>
<evidence type="ECO:0000256" key="1">
    <source>
        <dbReference type="ARBA" id="ARBA00005300"/>
    </source>
</evidence>
<dbReference type="PANTHER" id="PTHR10642:SF31">
    <property type="entry name" value="RIBONUCLEASE H1"/>
    <property type="match status" value="1"/>
</dbReference>
<organism evidence="4 5">
    <name type="scientific">Daphnia sinensis</name>
    <dbReference type="NCBI Taxonomy" id="1820382"/>
    <lineage>
        <taxon>Eukaryota</taxon>
        <taxon>Metazoa</taxon>
        <taxon>Ecdysozoa</taxon>
        <taxon>Arthropoda</taxon>
        <taxon>Crustacea</taxon>
        <taxon>Branchiopoda</taxon>
        <taxon>Diplostraca</taxon>
        <taxon>Cladocera</taxon>
        <taxon>Anomopoda</taxon>
        <taxon>Daphniidae</taxon>
        <taxon>Daphnia</taxon>
        <taxon>Daphnia similis group</taxon>
    </lineage>
</organism>
<gene>
    <name evidence="4" type="ORF">GHT06_020772</name>
</gene>
<dbReference type="InterPro" id="IPR050092">
    <property type="entry name" value="RNase_H"/>
</dbReference>
<dbReference type="AlphaFoldDB" id="A0AAD5L8A6"/>
<feature type="region of interest" description="Disordered" evidence="2">
    <location>
        <begin position="143"/>
        <end position="166"/>
    </location>
</feature>
<dbReference type="PANTHER" id="PTHR10642">
    <property type="entry name" value="RIBONUCLEASE H1"/>
    <property type="match status" value="1"/>
</dbReference>
<name>A0AAD5L8A6_9CRUS</name>
<dbReference type="InterPro" id="IPR012337">
    <property type="entry name" value="RNaseH-like_sf"/>
</dbReference>
<feature type="compositionally biased region" description="Acidic residues" evidence="2">
    <location>
        <begin position="154"/>
        <end position="166"/>
    </location>
</feature>
<evidence type="ECO:0000313" key="5">
    <source>
        <dbReference type="Proteomes" id="UP000820818"/>
    </source>
</evidence>
<evidence type="ECO:0000313" key="4">
    <source>
        <dbReference type="EMBL" id="KAI9552888.1"/>
    </source>
</evidence>
<dbReference type="Gene3D" id="3.30.420.10">
    <property type="entry name" value="Ribonuclease H-like superfamily/Ribonuclease H"/>
    <property type="match status" value="1"/>
</dbReference>
<dbReference type="GO" id="GO:0004523">
    <property type="term" value="F:RNA-DNA hybrid ribonuclease activity"/>
    <property type="evidence" value="ECO:0007669"/>
    <property type="project" value="InterPro"/>
</dbReference>
<dbReference type="PROSITE" id="PS50879">
    <property type="entry name" value="RNASE_H_1"/>
    <property type="match status" value="1"/>
</dbReference>
<accession>A0AAD5L8A6</accession>
<reference evidence="4 5" key="1">
    <citation type="submission" date="2022-05" db="EMBL/GenBank/DDBJ databases">
        <title>A multi-omics perspective on studying reproductive biology in Daphnia sinensis.</title>
        <authorList>
            <person name="Jia J."/>
        </authorList>
    </citation>
    <scope>NUCLEOTIDE SEQUENCE [LARGE SCALE GENOMIC DNA]</scope>
    <source>
        <strain evidence="4 5">WSL</strain>
    </source>
</reference>
<dbReference type="EMBL" id="WJBH02000009">
    <property type="protein sequence ID" value="KAI9552888.1"/>
    <property type="molecule type" value="Genomic_DNA"/>
</dbReference>
<dbReference type="GO" id="GO:0003676">
    <property type="term" value="F:nucleic acid binding"/>
    <property type="evidence" value="ECO:0007669"/>
    <property type="project" value="InterPro"/>
</dbReference>
<dbReference type="SUPFAM" id="SSF53098">
    <property type="entry name" value="Ribonuclease H-like"/>
    <property type="match status" value="1"/>
</dbReference>